<organism evidence="1 2">
    <name type="scientific">Lentinus tigrinus ALCF2SS1-6</name>
    <dbReference type="NCBI Taxonomy" id="1328759"/>
    <lineage>
        <taxon>Eukaryota</taxon>
        <taxon>Fungi</taxon>
        <taxon>Dikarya</taxon>
        <taxon>Basidiomycota</taxon>
        <taxon>Agaricomycotina</taxon>
        <taxon>Agaricomycetes</taxon>
        <taxon>Polyporales</taxon>
        <taxon>Polyporaceae</taxon>
        <taxon>Lentinus</taxon>
    </lineage>
</organism>
<accession>A0A5C2SX15</accession>
<dbReference type="Proteomes" id="UP000313359">
    <property type="component" value="Unassembled WGS sequence"/>
</dbReference>
<gene>
    <name evidence="1" type="ORF">L227DRAFT_648440</name>
</gene>
<evidence type="ECO:0000313" key="2">
    <source>
        <dbReference type="Proteomes" id="UP000313359"/>
    </source>
</evidence>
<evidence type="ECO:0000313" key="1">
    <source>
        <dbReference type="EMBL" id="RPD67369.1"/>
    </source>
</evidence>
<keyword evidence="2" id="KW-1185">Reference proteome</keyword>
<protein>
    <recommendedName>
        <fullName evidence="3">F-box domain-containing protein</fullName>
    </recommendedName>
</protein>
<name>A0A5C2SX15_9APHY</name>
<feature type="non-terminal residue" evidence="1">
    <location>
        <position position="263"/>
    </location>
</feature>
<reference evidence="1" key="1">
    <citation type="journal article" date="2018" name="Genome Biol. Evol.">
        <title>Genomics and development of Lentinus tigrinus, a white-rot wood-decaying mushroom with dimorphic fruiting bodies.</title>
        <authorList>
            <person name="Wu B."/>
            <person name="Xu Z."/>
            <person name="Knudson A."/>
            <person name="Carlson A."/>
            <person name="Chen N."/>
            <person name="Kovaka S."/>
            <person name="LaButti K."/>
            <person name="Lipzen A."/>
            <person name="Pennachio C."/>
            <person name="Riley R."/>
            <person name="Schakwitz W."/>
            <person name="Umezawa K."/>
            <person name="Ohm R.A."/>
            <person name="Grigoriev I.V."/>
            <person name="Nagy L.G."/>
            <person name="Gibbons J."/>
            <person name="Hibbett D."/>
        </authorList>
    </citation>
    <scope>NUCLEOTIDE SEQUENCE [LARGE SCALE GENOMIC DNA]</scope>
    <source>
        <strain evidence="1">ALCF2SS1-6</strain>
    </source>
</reference>
<proteinExistence type="predicted"/>
<evidence type="ECO:0008006" key="3">
    <source>
        <dbReference type="Google" id="ProtNLM"/>
    </source>
</evidence>
<dbReference type="EMBL" id="ML122250">
    <property type="protein sequence ID" value="RPD67369.1"/>
    <property type="molecule type" value="Genomic_DNA"/>
</dbReference>
<dbReference type="AlphaFoldDB" id="A0A5C2SX15"/>
<sequence>MHILLPATNKTWNTTTTTSYAYQLHTADTMESVPAEVLLEISKLACTDCGYTGCSLSRTSRRLRTISRSTRFQSVAISGTSKQLTAFLSCYKKERRISEESPHPYKPVVKHLFFAAASGGEAINDWVGERKTPAERAQAEQEYNDDLATLFSIVAGDLQTLCLVQPRGRSLRRDIELAAKSITPEKFPVLRELYSYGRNPFACAIPNTSFFPLLTHLRVTAFPARYGLKGEDLAAWAVHAPHVTHLCVSAIPWEISQDLEDIA</sequence>